<sequence>MTSCFQAGSSTCSAIEARSCATERASFVFQSTIRACQAGLVKHCRIELRSSKGTALTSKSQSYTRLKARMSVRALYTAAG</sequence>
<organism evidence="1 2">
    <name type="scientific">Amycolatopsis sacchari</name>
    <dbReference type="NCBI Taxonomy" id="115433"/>
    <lineage>
        <taxon>Bacteria</taxon>
        <taxon>Bacillati</taxon>
        <taxon>Actinomycetota</taxon>
        <taxon>Actinomycetes</taxon>
        <taxon>Pseudonocardiales</taxon>
        <taxon>Pseudonocardiaceae</taxon>
        <taxon>Amycolatopsis</taxon>
    </lineage>
</organism>
<accession>A0A1I3SDY1</accession>
<reference evidence="1 2" key="1">
    <citation type="submission" date="2016-10" db="EMBL/GenBank/DDBJ databases">
        <authorList>
            <person name="de Groot N.N."/>
        </authorList>
    </citation>
    <scope>NUCLEOTIDE SEQUENCE [LARGE SCALE GENOMIC DNA]</scope>
    <source>
        <strain evidence="1 2">DSM 44468</strain>
    </source>
</reference>
<name>A0A1I3SDY1_9PSEU</name>
<keyword evidence="2" id="KW-1185">Reference proteome</keyword>
<protein>
    <submittedName>
        <fullName evidence="1">Uncharacterized protein</fullName>
    </submittedName>
</protein>
<dbReference type="AlphaFoldDB" id="A0A1I3SDY1"/>
<gene>
    <name evidence="1" type="ORF">SAMN05421835_106285</name>
</gene>
<dbReference type="EMBL" id="FORP01000006">
    <property type="protein sequence ID" value="SFJ57024.1"/>
    <property type="molecule type" value="Genomic_DNA"/>
</dbReference>
<evidence type="ECO:0000313" key="2">
    <source>
        <dbReference type="Proteomes" id="UP000199025"/>
    </source>
</evidence>
<proteinExistence type="predicted"/>
<evidence type="ECO:0000313" key="1">
    <source>
        <dbReference type="EMBL" id="SFJ57024.1"/>
    </source>
</evidence>
<dbReference type="Proteomes" id="UP000199025">
    <property type="component" value="Unassembled WGS sequence"/>
</dbReference>